<comment type="caution">
    <text evidence="8">The sequence shown here is derived from an EMBL/GenBank/DDBJ whole genome shotgun (WGS) entry which is preliminary data.</text>
</comment>
<reference evidence="8 9" key="1">
    <citation type="submission" date="2021-06" db="EMBL/GenBank/DDBJ databases">
        <authorList>
            <person name="Palmer J.M."/>
        </authorList>
    </citation>
    <scope>NUCLEOTIDE SEQUENCE [LARGE SCALE GENOMIC DNA]</scope>
    <source>
        <strain evidence="8 9">XC_2019</strain>
        <tissue evidence="8">Muscle</tissue>
    </source>
</reference>
<keyword evidence="6" id="KW-0539">Nucleus</keyword>
<evidence type="ECO:0000256" key="2">
    <source>
        <dbReference type="ARBA" id="ARBA00009354"/>
    </source>
</evidence>
<evidence type="ECO:0000256" key="3">
    <source>
        <dbReference type="ARBA" id="ARBA00022491"/>
    </source>
</evidence>
<evidence type="ECO:0000256" key="4">
    <source>
        <dbReference type="ARBA" id="ARBA00023015"/>
    </source>
</evidence>
<gene>
    <name evidence="8" type="ORF">XENOCAPTIV_008313</name>
</gene>
<sequence>MCLLPAGVRMVYPSCLVLLPLSDLPAMVPQGSANTPGIQSGAHQGQATHRDSAMSSVTLTPPTSPEEAHTDYQPAQRWLKLSSGSDCYSSNNTLHGGRIPRRLSSQMVETVWQEYNINRAGN</sequence>
<protein>
    <submittedName>
        <fullName evidence="8">Uncharacterized protein</fullName>
    </submittedName>
</protein>
<feature type="region of interest" description="Disordered" evidence="7">
    <location>
        <begin position="32"/>
        <end position="75"/>
    </location>
</feature>
<proteinExistence type="inferred from homology"/>
<evidence type="ECO:0000256" key="5">
    <source>
        <dbReference type="ARBA" id="ARBA00023163"/>
    </source>
</evidence>
<evidence type="ECO:0000313" key="9">
    <source>
        <dbReference type="Proteomes" id="UP001434883"/>
    </source>
</evidence>
<dbReference type="PANTHER" id="PTHR48249">
    <property type="entry name" value="MEDIATOR OF RNA POLYMERASE II TRANSCRIPTION SUBUNIT 13"/>
    <property type="match status" value="1"/>
</dbReference>
<keyword evidence="9" id="KW-1185">Reference proteome</keyword>
<feature type="non-terminal residue" evidence="8">
    <location>
        <position position="122"/>
    </location>
</feature>
<evidence type="ECO:0000256" key="7">
    <source>
        <dbReference type="SAM" id="MobiDB-lite"/>
    </source>
</evidence>
<name>A0ABV0RHU4_9TELE</name>
<evidence type="ECO:0000256" key="1">
    <source>
        <dbReference type="ARBA" id="ARBA00004123"/>
    </source>
</evidence>
<dbReference type="Proteomes" id="UP001434883">
    <property type="component" value="Unassembled WGS sequence"/>
</dbReference>
<dbReference type="PANTHER" id="PTHR48249:SF4">
    <property type="entry name" value="MEDIATOR OF RNA POLYMERASE II TRANSCRIPTION SUBUNIT 13"/>
    <property type="match status" value="1"/>
</dbReference>
<dbReference type="InterPro" id="IPR051139">
    <property type="entry name" value="Mediator_complx_sub13"/>
</dbReference>
<comment type="subcellular location">
    <subcellularLocation>
        <location evidence="1">Nucleus</location>
    </subcellularLocation>
</comment>
<accession>A0ABV0RHU4</accession>
<organism evidence="8 9">
    <name type="scientific">Xenoophorus captivus</name>
    <dbReference type="NCBI Taxonomy" id="1517983"/>
    <lineage>
        <taxon>Eukaryota</taxon>
        <taxon>Metazoa</taxon>
        <taxon>Chordata</taxon>
        <taxon>Craniata</taxon>
        <taxon>Vertebrata</taxon>
        <taxon>Euteleostomi</taxon>
        <taxon>Actinopterygii</taxon>
        <taxon>Neopterygii</taxon>
        <taxon>Teleostei</taxon>
        <taxon>Neoteleostei</taxon>
        <taxon>Acanthomorphata</taxon>
        <taxon>Ovalentaria</taxon>
        <taxon>Atherinomorphae</taxon>
        <taxon>Cyprinodontiformes</taxon>
        <taxon>Goodeidae</taxon>
        <taxon>Xenoophorus</taxon>
    </lineage>
</organism>
<feature type="compositionally biased region" description="Polar residues" evidence="7">
    <location>
        <begin position="32"/>
        <end position="61"/>
    </location>
</feature>
<comment type="similarity">
    <text evidence="2">Belongs to the Mediator complex subunit 13 family.</text>
</comment>
<keyword evidence="4" id="KW-0805">Transcription regulation</keyword>
<keyword evidence="5" id="KW-0804">Transcription</keyword>
<evidence type="ECO:0000313" key="8">
    <source>
        <dbReference type="EMBL" id="MEQ2207173.1"/>
    </source>
</evidence>
<keyword evidence="3" id="KW-0678">Repressor</keyword>
<evidence type="ECO:0000256" key="6">
    <source>
        <dbReference type="ARBA" id="ARBA00023242"/>
    </source>
</evidence>
<dbReference type="EMBL" id="JAHRIN010043979">
    <property type="protein sequence ID" value="MEQ2207173.1"/>
    <property type="molecule type" value="Genomic_DNA"/>
</dbReference>